<sequence>MSPTTTEAAASSSLVSQHDDDATASRLHIHQQALQSTVLELKKQALTCKQQGDVSEALDLLKQAKAVETIQVDFCWDEDEDNHNDNESLKLLPPLYWKKLALLYKQQGNVDRAKKALLRSKQQQETQLLFEKQEQEQEQDQTQQKDGKTTTRTASPSATNTTTHSQDQAVSQALHEQDQDHESDADADEDNLDLFETSSSSPNTFTTNEMMDQDMMTEFQQAGMPVPTMAEYDKHILESKKLALHHKQLGDIPKATQHLRVAKQLEAVKAALQQMGAGTEDTIDNNDEDDLDPSAWMGSLNAEENELLKELFDETSGNQQMDNNEELLIDMPRGGDTLTVEEIESMDDRDLLDFIAMMGRSSLPTVEQLCDRAKQQQQRAVEHKKTNNLDKAKLALLDSKRAKMQADRLEAILTRLDQQDGDGPNADENNHVSLEDLENLMNGSNKKAVAKPNTQVAQPSPPPPQQQQDPWFSKPSAEIKAEVLRLKNAKQIKEASQLLQILKQVLQKEQEQAEIEKCSQMKDSLRQQLEACETQLRLWLYYTWFIDPITGANEHKKWEEYSNNCQQAIHSIDTNGSSSVTMTVSSESDLRTLQDDVVSLLDQGLQVSHQCNDYNLGLDNELELSVLSVLDIEQNEKFQRALKKDKKAGESQRNAVIRIDAKVHLPLLSDDPTHPVLLQFKATMMETKHNDGTKFQCQFDPNTSKQRLKLPSRESKEWKILRRRMESKTVQLNIFLTREQQDRNKGQKGSSWFFGRGNDDRADNEDTTQENSDVLLGKIAIELSNLLSTTCVAGDFPLIMNGKAIGGVARVSLRSFPAVSDNPPSSVGSTLPAHDVYKNGLVVECRK</sequence>
<organism evidence="3 4">
    <name type="scientific">Nitzschia inconspicua</name>
    <dbReference type="NCBI Taxonomy" id="303405"/>
    <lineage>
        <taxon>Eukaryota</taxon>
        <taxon>Sar</taxon>
        <taxon>Stramenopiles</taxon>
        <taxon>Ochrophyta</taxon>
        <taxon>Bacillariophyta</taxon>
        <taxon>Bacillariophyceae</taxon>
        <taxon>Bacillariophycidae</taxon>
        <taxon>Bacillariales</taxon>
        <taxon>Bacillariaceae</taxon>
        <taxon>Nitzschia</taxon>
    </lineage>
</organism>
<protein>
    <submittedName>
        <fullName evidence="3">Uncharacterized protein</fullName>
    </submittedName>
</protein>
<accession>A0A9K3Q472</accession>
<name>A0A9K3Q472_9STRA</name>
<evidence type="ECO:0000313" key="3">
    <source>
        <dbReference type="EMBL" id="KAG7370543.1"/>
    </source>
</evidence>
<keyword evidence="4" id="KW-1185">Reference proteome</keyword>
<keyword evidence="1" id="KW-0175">Coiled coil</keyword>
<dbReference type="OrthoDB" id="57190at2759"/>
<feature type="region of interest" description="Disordered" evidence="2">
    <location>
        <begin position="741"/>
        <end position="770"/>
    </location>
</feature>
<dbReference type="EMBL" id="JAGRRH010000004">
    <property type="protein sequence ID" value="KAG7370543.1"/>
    <property type="molecule type" value="Genomic_DNA"/>
</dbReference>
<dbReference type="AlphaFoldDB" id="A0A9K3Q472"/>
<feature type="coiled-coil region" evidence="1">
    <location>
        <begin position="366"/>
        <end position="419"/>
    </location>
</feature>
<feature type="region of interest" description="Disordered" evidence="2">
    <location>
        <begin position="449"/>
        <end position="471"/>
    </location>
</feature>
<dbReference type="Proteomes" id="UP000693970">
    <property type="component" value="Unassembled WGS sequence"/>
</dbReference>
<reference evidence="3" key="2">
    <citation type="submission" date="2021-04" db="EMBL/GenBank/DDBJ databases">
        <authorList>
            <person name="Podell S."/>
        </authorList>
    </citation>
    <scope>NUCLEOTIDE SEQUENCE</scope>
    <source>
        <strain evidence="3">Hildebrandi</strain>
    </source>
</reference>
<evidence type="ECO:0000256" key="1">
    <source>
        <dbReference type="SAM" id="Coils"/>
    </source>
</evidence>
<reference evidence="3" key="1">
    <citation type="journal article" date="2021" name="Sci. Rep.">
        <title>Diploid genomic architecture of Nitzschia inconspicua, an elite biomass production diatom.</title>
        <authorList>
            <person name="Oliver A."/>
            <person name="Podell S."/>
            <person name="Pinowska A."/>
            <person name="Traller J.C."/>
            <person name="Smith S.R."/>
            <person name="McClure R."/>
            <person name="Beliaev A."/>
            <person name="Bohutskyi P."/>
            <person name="Hill E.A."/>
            <person name="Rabines A."/>
            <person name="Zheng H."/>
            <person name="Allen L.Z."/>
            <person name="Kuo A."/>
            <person name="Grigoriev I.V."/>
            <person name="Allen A.E."/>
            <person name="Hazlebeck D."/>
            <person name="Allen E.E."/>
        </authorList>
    </citation>
    <scope>NUCLEOTIDE SEQUENCE</scope>
    <source>
        <strain evidence="3">Hildebrandi</strain>
    </source>
</reference>
<comment type="caution">
    <text evidence="3">The sequence shown here is derived from an EMBL/GenBank/DDBJ whole genome shotgun (WGS) entry which is preliminary data.</text>
</comment>
<evidence type="ECO:0000313" key="4">
    <source>
        <dbReference type="Proteomes" id="UP000693970"/>
    </source>
</evidence>
<feature type="compositionally biased region" description="Polar residues" evidence="2">
    <location>
        <begin position="152"/>
        <end position="171"/>
    </location>
</feature>
<gene>
    <name evidence="3" type="ORF">IV203_019113</name>
</gene>
<feature type="region of interest" description="Disordered" evidence="2">
    <location>
        <begin position="131"/>
        <end position="187"/>
    </location>
</feature>
<feature type="compositionally biased region" description="Basic and acidic residues" evidence="2">
    <location>
        <begin position="175"/>
        <end position="184"/>
    </location>
</feature>
<evidence type="ECO:0000256" key="2">
    <source>
        <dbReference type="SAM" id="MobiDB-lite"/>
    </source>
</evidence>
<feature type="coiled-coil region" evidence="1">
    <location>
        <begin position="492"/>
        <end position="535"/>
    </location>
</feature>
<proteinExistence type="predicted"/>